<gene>
    <name evidence="1" type="ORF">CATMQ487_14500</name>
</gene>
<evidence type="ECO:0000313" key="1">
    <source>
        <dbReference type="EMBL" id="BDI04480.1"/>
    </source>
</evidence>
<name>A0ABM7YJJ3_9BURK</name>
<organism evidence="1 2">
    <name type="scientific">Sphaerotilus microaerophilus</name>
    <dbReference type="NCBI Taxonomy" id="2914710"/>
    <lineage>
        <taxon>Bacteria</taxon>
        <taxon>Pseudomonadati</taxon>
        <taxon>Pseudomonadota</taxon>
        <taxon>Betaproteobacteria</taxon>
        <taxon>Burkholderiales</taxon>
        <taxon>Sphaerotilaceae</taxon>
        <taxon>Sphaerotilus</taxon>
    </lineage>
</organism>
<evidence type="ECO:0008006" key="3">
    <source>
        <dbReference type="Google" id="ProtNLM"/>
    </source>
</evidence>
<protein>
    <recommendedName>
        <fullName evidence="3">DUF2782 domain-containing protein</fullName>
    </recommendedName>
</protein>
<proteinExistence type="predicted"/>
<sequence length="162" mass="16870">MAAIVAPVSRAWWRATYNPAMPFRPDFLPRMPAPARWVRGALCALGIAGAGVCAADLTAPPDLRQLPASAPSRAAAAASSPAAAASRAVAQAASATQAVVIEDRFTRIEELHERGEVRSIKVQPKGGRAYEIVPATGGRDMSNSAGNGRAAAGQRVWPVLSF</sequence>
<evidence type="ECO:0000313" key="2">
    <source>
        <dbReference type="Proteomes" id="UP001057498"/>
    </source>
</evidence>
<dbReference type="Proteomes" id="UP001057498">
    <property type="component" value="Chromosome"/>
</dbReference>
<reference evidence="1" key="1">
    <citation type="submission" date="2022-04" db="EMBL/GenBank/DDBJ databases">
        <title>Whole genome sequence of Sphaerotilus sp. FB-5.</title>
        <authorList>
            <person name="Takeda M."/>
            <person name="Narihara S."/>
            <person name="Akimoto M."/>
            <person name="Akimoto R."/>
            <person name="Nishiyashiki S."/>
            <person name="Murakami T."/>
        </authorList>
    </citation>
    <scope>NUCLEOTIDE SEQUENCE</scope>
    <source>
        <strain evidence="1">FB-5</strain>
    </source>
</reference>
<accession>A0ABM7YJJ3</accession>
<dbReference type="Gene3D" id="2.20.130.30">
    <property type="entry name" value="Protein of unknown function DUF2782"/>
    <property type="match status" value="1"/>
</dbReference>
<keyword evidence="2" id="KW-1185">Reference proteome</keyword>
<dbReference type="EMBL" id="AP025730">
    <property type="protein sequence ID" value="BDI04480.1"/>
    <property type="molecule type" value="Genomic_DNA"/>
</dbReference>